<gene>
    <name evidence="1" type="ORF">LKMONMHP_1077</name>
</gene>
<reference evidence="1" key="1">
    <citation type="journal article" date="2021" name="Front. Microbiol.">
        <title>Comprehensive Comparative Genomics and Phenotyping of Methylobacterium Species.</title>
        <authorList>
            <person name="Alessa O."/>
            <person name="Ogura Y."/>
            <person name="Fujitani Y."/>
            <person name="Takami H."/>
            <person name="Hayashi T."/>
            <person name="Sahin N."/>
            <person name="Tani A."/>
        </authorList>
    </citation>
    <scope>NUCLEOTIDE SEQUENCE</scope>
    <source>
        <strain evidence="1">NBRC 15689</strain>
    </source>
</reference>
<proteinExistence type="predicted"/>
<organism evidence="1 2">
    <name type="scientific">Methylobacterium organophilum</name>
    <dbReference type="NCBI Taxonomy" id="410"/>
    <lineage>
        <taxon>Bacteria</taxon>
        <taxon>Pseudomonadati</taxon>
        <taxon>Pseudomonadota</taxon>
        <taxon>Alphaproteobacteria</taxon>
        <taxon>Hyphomicrobiales</taxon>
        <taxon>Methylobacteriaceae</taxon>
        <taxon>Methylobacterium</taxon>
    </lineage>
</organism>
<comment type="caution">
    <text evidence="1">The sequence shown here is derived from an EMBL/GenBank/DDBJ whole genome shotgun (WGS) entry which is preliminary data.</text>
</comment>
<reference evidence="1" key="2">
    <citation type="submission" date="2021-08" db="EMBL/GenBank/DDBJ databases">
        <authorList>
            <person name="Tani A."/>
            <person name="Ola A."/>
            <person name="Ogura Y."/>
            <person name="Katsura K."/>
            <person name="Hayashi T."/>
        </authorList>
    </citation>
    <scope>NUCLEOTIDE SEQUENCE</scope>
    <source>
        <strain evidence="1">NBRC 15689</strain>
    </source>
</reference>
<protein>
    <submittedName>
        <fullName evidence="1">Uncharacterized protein</fullName>
    </submittedName>
</protein>
<name>A0ABQ4T4Q6_METOR</name>
<evidence type="ECO:0000313" key="1">
    <source>
        <dbReference type="EMBL" id="GJE26228.1"/>
    </source>
</evidence>
<dbReference type="Proteomes" id="UP001055156">
    <property type="component" value="Unassembled WGS sequence"/>
</dbReference>
<accession>A0ABQ4T4Q6</accession>
<dbReference type="EMBL" id="BPQV01000002">
    <property type="protein sequence ID" value="GJE26228.1"/>
    <property type="molecule type" value="Genomic_DNA"/>
</dbReference>
<keyword evidence="2" id="KW-1185">Reference proteome</keyword>
<evidence type="ECO:0000313" key="2">
    <source>
        <dbReference type="Proteomes" id="UP001055156"/>
    </source>
</evidence>
<sequence length="29" mass="3312">MVIGFSAVRFFTVLTICLQDDDLSKHNQL</sequence>